<dbReference type="RefSeq" id="WP_119525266.1">
    <property type="nucleotide sequence ID" value="NZ_NRHC01000058.1"/>
</dbReference>
<dbReference type="SUPFAM" id="SSF161098">
    <property type="entry name" value="MetI-like"/>
    <property type="match status" value="2"/>
</dbReference>
<feature type="transmembrane region" description="Helical" evidence="7">
    <location>
        <begin position="301"/>
        <end position="320"/>
    </location>
</feature>
<evidence type="ECO:0000256" key="3">
    <source>
        <dbReference type="ARBA" id="ARBA00022475"/>
    </source>
</evidence>
<keyword evidence="10" id="KW-1185">Reference proteome</keyword>
<dbReference type="Gene3D" id="1.10.3720.10">
    <property type="entry name" value="MetI-like"/>
    <property type="match status" value="2"/>
</dbReference>
<sequence>MKQYKWQEISIAWVVLGIIALFYLVSLLSLFYVRPEYDFNSSIIASWADLLAIVKQVSLLYLKNTLWQASLSATIILLLSYILAKAIYHLKPGLTSWLLTITNASFSLPTILVVFAFIGIFGQDGWLRQILPYQFSIYGLVGIVMANSYFNLGYCASAIYNGMQKIPIENIKQAQLCHFNLWQQWRYLELPYLKNNLINLWLLVFMLCFNSFALVLFLGGPRYSNFEIAIYNSLMIEGNFTKACVIAVLQILFSLFFIVIISLVKPKASNNSRANSLQELQNEQAYLVTLWPWAKIKRASAYLYSSLAILFISIPLLSLFSSGVKSAIFLYQNYQKQQAQANNLLEVESNLSPARSDLANLSTTVQTRELTGDTFSYPWSELFDALEMSLIIAGAATIVCLLASILILRGTRWLGSYAYQWINNLSLLSIIVPSMLLGAGYFLFFNVGLDVIVGTWGFVSLIILANAFTSIVFCLNYLYPAYQQIHNYTNLAFNIGMSSWQSFYLYELPLLKRSIIYAAITIFILSLGDYSIILFFVNNGQISSITYLLSHQLNSFASNQGNITAVCLLLLILSLRFIAYYFANKSPSYTKN</sequence>
<evidence type="ECO:0000313" key="9">
    <source>
        <dbReference type="EMBL" id="RIY32378.1"/>
    </source>
</evidence>
<keyword evidence="6 7" id="KW-0472">Membrane</keyword>
<comment type="subcellular location">
    <subcellularLocation>
        <location evidence="1 7">Cell membrane</location>
        <topology evidence="1 7">Multi-pass membrane protein</topology>
    </subcellularLocation>
</comment>
<dbReference type="InterPro" id="IPR000515">
    <property type="entry name" value="MetI-like"/>
</dbReference>
<dbReference type="EMBL" id="NRHC01000058">
    <property type="protein sequence ID" value="RIY32378.1"/>
    <property type="molecule type" value="Genomic_DNA"/>
</dbReference>
<evidence type="ECO:0000256" key="7">
    <source>
        <dbReference type="RuleBase" id="RU363032"/>
    </source>
</evidence>
<feature type="domain" description="ABC transmembrane type-1" evidence="8">
    <location>
        <begin position="382"/>
        <end position="581"/>
    </location>
</feature>
<feature type="transmembrane region" description="Helical" evidence="7">
    <location>
        <begin position="66"/>
        <end position="84"/>
    </location>
</feature>
<dbReference type="GO" id="GO:0055085">
    <property type="term" value="P:transmembrane transport"/>
    <property type="evidence" value="ECO:0007669"/>
    <property type="project" value="InterPro"/>
</dbReference>
<proteinExistence type="inferred from homology"/>
<organism evidence="9 10">
    <name type="scientific">Psittacicella hinzii</name>
    <dbReference type="NCBI Taxonomy" id="2028575"/>
    <lineage>
        <taxon>Bacteria</taxon>
        <taxon>Pseudomonadati</taxon>
        <taxon>Pseudomonadota</taxon>
        <taxon>Gammaproteobacteria</taxon>
        <taxon>Pasteurellales</taxon>
        <taxon>Psittacicellaceae</taxon>
        <taxon>Psittacicella</taxon>
    </lineage>
</organism>
<gene>
    <name evidence="9" type="ORF">CKF54_05000</name>
</gene>
<name>A0A3A1Y590_9GAMM</name>
<dbReference type="OrthoDB" id="7066776at2"/>
<dbReference type="AlphaFoldDB" id="A0A3A1Y590"/>
<feature type="transmembrane region" description="Helical" evidence="7">
    <location>
        <begin position="12"/>
        <end position="33"/>
    </location>
</feature>
<comment type="caution">
    <text evidence="9">The sequence shown here is derived from an EMBL/GenBank/DDBJ whole genome shotgun (WGS) entry which is preliminary data.</text>
</comment>
<evidence type="ECO:0000256" key="1">
    <source>
        <dbReference type="ARBA" id="ARBA00004651"/>
    </source>
</evidence>
<dbReference type="InterPro" id="IPR035906">
    <property type="entry name" value="MetI-like_sf"/>
</dbReference>
<feature type="transmembrane region" description="Helical" evidence="7">
    <location>
        <begin position="240"/>
        <end position="264"/>
    </location>
</feature>
<keyword evidence="2 7" id="KW-0813">Transport</keyword>
<keyword evidence="4 7" id="KW-0812">Transmembrane</keyword>
<feature type="transmembrane region" description="Helical" evidence="7">
    <location>
        <begin position="563"/>
        <end position="583"/>
    </location>
</feature>
<dbReference type="CDD" id="cd06261">
    <property type="entry name" value="TM_PBP2"/>
    <property type="match status" value="2"/>
</dbReference>
<dbReference type="PANTHER" id="PTHR30183:SF9">
    <property type="entry name" value="THIAMINE TRANSPORT SYSTEM PERMEASE PROTEIN THIP"/>
    <property type="match status" value="1"/>
</dbReference>
<dbReference type="Pfam" id="PF00528">
    <property type="entry name" value="BPD_transp_1"/>
    <property type="match status" value="2"/>
</dbReference>
<feature type="transmembrane region" description="Helical" evidence="7">
    <location>
        <begin position="200"/>
        <end position="220"/>
    </location>
</feature>
<dbReference type="GO" id="GO:0005886">
    <property type="term" value="C:plasma membrane"/>
    <property type="evidence" value="ECO:0007669"/>
    <property type="project" value="UniProtKB-SubCell"/>
</dbReference>
<evidence type="ECO:0000313" key="10">
    <source>
        <dbReference type="Proteomes" id="UP000265691"/>
    </source>
</evidence>
<reference evidence="9 10" key="1">
    <citation type="submission" date="2017-08" db="EMBL/GenBank/DDBJ databases">
        <title>Reclassification of Bisgaard taxon 37 and 44.</title>
        <authorList>
            <person name="Christensen H."/>
        </authorList>
    </citation>
    <scope>NUCLEOTIDE SEQUENCE [LARGE SCALE GENOMIC DNA]</scope>
    <source>
        <strain evidence="9 10">B96_3</strain>
    </source>
</reference>
<feature type="transmembrane region" description="Helical" evidence="7">
    <location>
        <begin position="456"/>
        <end position="479"/>
    </location>
</feature>
<evidence type="ECO:0000256" key="2">
    <source>
        <dbReference type="ARBA" id="ARBA00022448"/>
    </source>
</evidence>
<feature type="transmembrane region" description="Helical" evidence="7">
    <location>
        <begin position="133"/>
        <end position="156"/>
    </location>
</feature>
<dbReference type="PROSITE" id="PS50928">
    <property type="entry name" value="ABC_TM1"/>
    <property type="match status" value="2"/>
</dbReference>
<evidence type="ECO:0000256" key="5">
    <source>
        <dbReference type="ARBA" id="ARBA00022989"/>
    </source>
</evidence>
<keyword evidence="3" id="KW-1003">Cell membrane</keyword>
<comment type="similarity">
    <text evidence="7">Belongs to the binding-protein-dependent transport system permease family.</text>
</comment>
<evidence type="ECO:0000256" key="6">
    <source>
        <dbReference type="ARBA" id="ARBA00023136"/>
    </source>
</evidence>
<dbReference type="PANTHER" id="PTHR30183">
    <property type="entry name" value="MOLYBDENUM TRANSPORT SYSTEM PERMEASE PROTEIN MODB"/>
    <property type="match status" value="1"/>
</dbReference>
<feature type="transmembrane region" description="Helical" evidence="7">
    <location>
        <begin position="421"/>
        <end position="444"/>
    </location>
</feature>
<dbReference type="Proteomes" id="UP000265691">
    <property type="component" value="Unassembled WGS sequence"/>
</dbReference>
<feature type="transmembrane region" description="Helical" evidence="7">
    <location>
        <begin position="96"/>
        <end position="121"/>
    </location>
</feature>
<feature type="transmembrane region" description="Helical" evidence="7">
    <location>
        <begin position="388"/>
        <end position="409"/>
    </location>
</feature>
<feature type="domain" description="ABC transmembrane type-1" evidence="8">
    <location>
        <begin position="62"/>
        <end position="261"/>
    </location>
</feature>
<evidence type="ECO:0000256" key="4">
    <source>
        <dbReference type="ARBA" id="ARBA00022692"/>
    </source>
</evidence>
<feature type="transmembrane region" description="Helical" evidence="7">
    <location>
        <begin position="515"/>
        <end position="537"/>
    </location>
</feature>
<protein>
    <recommendedName>
        <fullName evidence="8">ABC transmembrane type-1 domain-containing protein</fullName>
    </recommendedName>
</protein>
<keyword evidence="5 7" id="KW-1133">Transmembrane helix</keyword>
<accession>A0A3A1Y590</accession>
<evidence type="ECO:0000259" key="8">
    <source>
        <dbReference type="PROSITE" id="PS50928"/>
    </source>
</evidence>